<dbReference type="SMART" id="SM00260">
    <property type="entry name" value="CheW"/>
    <property type="match status" value="1"/>
</dbReference>
<dbReference type="GeneID" id="72465127"/>
<evidence type="ECO:0000259" key="5">
    <source>
        <dbReference type="PROSITE" id="PS50851"/>
    </source>
</evidence>
<feature type="modified residue" description="4-aspartylphosphate" evidence="3">
    <location>
        <position position="237"/>
    </location>
</feature>
<dbReference type="PROSITE" id="PS50851">
    <property type="entry name" value="CHEW"/>
    <property type="match status" value="1"/>
</dbReference>
<evidence type="ECO:0000313" key="11">
    <source>
        <dbReference type="Proteomes" id="UP000260828"/>
    </source>
</evidence>
<accession>A0A174P151</accession>
<name>A0A174P151_9FIRM</name>
<organism evidence="6 9">
    <name type="scientific">Anaerotruncus colihominis</name>
    <dbReference type="NCBI Taxonomy" id="169435"/>
    <lineage>
        <taxon>Bacteria</taxon>
        <taxon>Bacillati</taxon>
        <taxon>Bacillota</taxon>
        <taxon>Clostridia</taxon>
        <taxon>Eubacteriales</taxon>
        <taxon>Oscillospiraceae</taxon>
        <taxon>Anaerotruncus</taxon>
    </lineage>
</organism>
<reference evidence="8 11" key="4">
    <citation type="submission" date="2018-08" db="EMBL/GenBank/DDBJ databases">
        <title>A genome reference for cultivated species of the human gut microbiota.</title>
        <authorList>
            <person name="Zou Y."/>
            <person name="Xue W."/>
            <person name="Luo G."/>
        </authorList>
    </citation>
    <scope>NUCLEOTIDE SEQUENCE [LARGE SCALE GENOMIC DNA]</scope>
    <source>
        <strain evidence="8 11">TF05-12AC</strain>
    </source>
</reference>
<dbReference type="InterPro" id="IPR036061">
    <property type="entry name" value="CheW-like_dom_sf"/>
</dbReference>
<dbReference type="PANTHER" id="PTHR47233">
    <property type="entry name" value="CHEMOTAXIS PROTEIN CHEV"/>
    <property type="match status" value="1"/>
</dbReference>
<dbReference type="GO" id="GO:0006935">
    <property type="term" value="P:chemotaxis"/>
    <property type="evidence" value="ECO:0007669"/>
    <property type="project" value="InterPro"/>
</dbReference>
<evidence type="ECO:0000313" key="6">
    <source>
        <dbReference type="EMBL" id="CUP53526.1"/>
    </source>
</evidence>
<dbReference type="AlphaFoldDB" id="A0A174P151"/>
<proteinExistence type="predicted"/>
<dbReference type="PROSITE" id="PS50110">
    <property type="entry name" value="RESPONSE_REGULATORY"/>
    <property type="match status" value="1"/>
</dbReference>
<reference evidence="7" key="3">
    <citation type="journal article" date="2018" name="BMC Genomics">
        <title>Whole genome sequencing and function prediction of 133 gut anaerobes isolated from chicken caecum in pure cultures.</title>
        <authorList>
            <person name="Medvecky M."/>
            <person name="Cejkova D."/>
            <person name="Polansky O."/>
            <person name="Karasova D."/>
            <person name="Kubasova T."/>
            <person name="Cizek A."/>
            <person name="Rychlik I."/>
        </authorList>
    </citation>
    <scope>NUCLEOTIDE SEQUENCE</scope>
    <source>
        <strain evidence="7">An175</strain>
    </source>
</reference>
<evidence type="ECO:0000313" key="9">
    <source>
        <dbReference type="Proteomes" id="UP000095765"/>
    </source>
</evidence>
<reference evidence="10" key="2">
    <citation type="submission" date="2017-04" db="EMBL/GenBank/DDBJ databases">
        <title>Function of individual gut microbiota members based on whole genome sequencing of pure cultures obtained from chicken caecum.</title>
        <authorList>
            <person name="Medvecky M."/>
            <person name="Cejkova D."/>
            <person name="Polansky O."/>
            <person name="Karasova D."/>
            <person name="Kubasova T."/>
            <person name="Cizek A."/>
            <person name="Rychlik I."/>
        </authorList>
    </citation>
    <scope>NUCLEOTIDE SEQUENCE [LARGE SCALE GENOMIC DNA]</scope>
    <source>
        <strain evidence="10">An175</strain>
    </source>
</reference>
<evidence type="ECO:0000256" key="2">
    <source>
        <dbReference type="ARBA" id="ARBA00024867"/>
    </source>
</evidence>
<dbReference type="SUPFAM" id="SSF50341">
    <property type="entry name" value="CheW-like"/>
    <property type="match status" value="1"/>
</dbReference>
<dbReference type="InterPro" id="IPR024181">
    <property type="entry name" value="Chemotax_regulator_CheV"/>
</dbReference>
<dbReference type="Proteomes" id="UP000260828">
    <property type="component" value="Unassembled WGS sequence"/>
</dbReference>
<dbReference type="Proteomes" id="UP000196386">
    <property type="component" value="Unassembled WGS sequence"/>
</dbReference>
<reference evidence="6 9" key="1">
    <citation type="submission" date="2015-09" db="EMBL/GenBank/DDBJ databases">
        <authorList>
            <consortium name="Pathogen Informatics"/>
        </authorList>
    </citation>
    <scope>NUCLEOTIDE SEQUENCE [LARGE SCALE GENOMIC DNA]</scope>
    <source>
        <strain evidence="6 9">2789STDY5834939</strain>
    </source>
</reference>
<evidence type="ECO:0000313" key="8">
    <source>
        <dbReference type="EMBL" id="RGE70133.1"/>
    </source>
</evidence>
<evidence type="ECO:0000313" key="10">
    <source>
        <dbReference type="Proteomes" id="UP000196386"/>
    </source>
</evidence>
<dbReference type="EMBL" id="NFKP01000004">
    <property type="protein sequence ID" value="OUP70440.1"/>
    <property type="molecule type" value="Genomic_DNA"/>
</dbReference>
<evidence type="ECO:0000259" key="4">
    <source>
        <dbReference type="PROSITE" id="PS50110"/>
    </source>
</evidence>
<dbReference type="EMBL" id="QVME01000001">
    <property type="protein sequence ID" value="RGE70133.1"/>
    <property type="molecule type" value="Genomic_DNA"/>
</dbReference>
<dbReference type="InterPro" id="IPR001789">
    <property type="entry name" value="Sig_transdc_resp-reg_receiver"/>
</dbReference>
<dbReference type="Pfam" id="PF00072">
    <property type="entry name" value="Response_reg"/>
    <property type="match status" value="1"/>
</dbReference>
<dbReference type="SUPFAM" id="SSF52172">
    <property type="entry name" value="CheY-like"/>
    <property type="match status" value="1"/>
</dbReference>
<dbReference type="EMBL" id="CZBE01000006">
    <property type="protein sequence ID" value="CUP53526.1"/>
    <property type="molecule type" value="Genomic_DNA"/>
</dbReference>
<feature type="domain" description="CheW-like" evidence="5">
    <location>
        <begin position="17"/>
        <end position="157"/>
    </location>
</feature>
<evidence type="ECO:0000313" key="7">
    <source>
        <dbReference type="EMBL" id="OUP70440.1"/>
    </source>
</evidence>
<protein>
    <recommendedName>
        <fullName evidence="1">Stage 0 sporulation protein A homolog</fullName>
    </recommendedName>
</protein>
<dbReference type="Gene3D" id="2.40.50.180">
    <property type="entry name" value="CheA-289, Domain 4"/>
    <property type="match status" value="1"/>
</dbReference>
<dbReference type="InterPro" id="IPR002545">
    <property type="entry name" value="CheW-lke_dom"/>
</dbReference>
<dbReference type="Gene3D" id="3.40.50.2300">
    <property type="match status" value="1"/>
</dbReference>
<dbReference type="PANTHER" id="PTHR47233:SF3">
    <property type="entry name" value="CHEMOTAXIS PROTEIN CHEV"/>
    <property type="match status" value="1"/>
</dbReference>
<dbReference type="Pfam" id="PF01584">
    <property type="entry name" value="CheW"/>
    <property type="match status" value="1"/>
</dbReference>
<dbReference type="Gene3D" id="2.30.30.40">
    <property type="entry name" value="SH3 Domains"/>
    <property type="match status" value="1"/>
</dbReference>
<dbReference type="SMART" id="SM00448">
    <property type="entry name" value="REC"/>
    <property type="match status" value="1"/>
</dbReference>
<comment type="function">
    <text evidence="2">May play the central regulatory role in sporulation. It may be an element of the effector pathway responsible for the activation of sporulation genes in response to nutritional stress. Spo0A may act in concert with spo0H (a sigma factor) to control the expression of some genes that are critical to the sporulation process.</text>
</comment>
<gene>
    <name evidence="6" type="primary">cheV</name>
    <name evidence="7" type="ORF">B5F11_05385</name>
    <name evidence="8" type="ORF">DXC40_03520</name>
    <name evidence="6" type="ORF">ERS852551_01105</name>
</gene>
<dbReference type="InterPro" id="IPR011006">
    <property type="entry name" value="CheY-like_superfamily"/>
</dbReference>
<dbReference type="RefSeq" id="WP_006874780.1">
    <property type="nucleotide sequence ID" value="NZ_CABIWA010000003.1"/>
</dbReference>
<feature type="domain" description="Response regulatory" evidence="4">
    <location>
        <begin position="178"/>
        <end position="304"/>
    </location>
</feature>
<dbReference type="OrthoDB" id="9806105at2"/>
<evidence type="ECO:0000256" key="3">
    <source>
        <dbReference type="PROSITE-ProRule" id="PRU00169"/>
    </source>
</evidence>
<sequence length="309" mass="34733">MGMNNQTEILLESGTNELEIMEFTVGGEIFGINVAKVREIMMYCAVKPMQNSHPVIEGVFKPRQELITVINLADYLGLPPSQDIDHDIFIIANFNSLNFAFHVHSVVGIDRISWRKIQKPDKIIYGGSEGIATGIAEYEDRLITILDFEKIVAEICPETGIQLEDLDQLGNRERSDKKILIAEDSMLLSKMIIECLHRAGYVNTIKTDNGQEAWNYLEEAKASGDPIYEHVNLVVTDIEMPQMDGHRLTKLIKDDPALKRLPVVLFSSLINEEMRIKGEQLGADAQITKPEIASLVELIDGLLEQQDEV</sequence>
<dbReference type="PIRSF" id="PIRSF002867">
    <property type="entry name" value="CheV"/>
    <property type="match status" value="1"/>
</dbReference>
<keyword evidence="3" id="KW-0597">Phosphoprotein</keyword>
<evidence type="ECO:0000256" key="1">
    <source>
        <dbReference type="ARBA" id="ARBA00018672"/>
    </source>
</evidence>
<dbReference type="Proteomes" id="UP000095765">
    <property type="component" value="Unassembled WGS sequence"/>
</dbReference>
<dbReference type="GO" id="GO:0000160">
    <property type="term" value="P:phosphorelay signal transduction system"/>
    <property type="evidence" value="ECO:0007669"/>
    <property type="project" value="InterPro"/>
</dbReference>